<dbReference type="GO" id="GO:0003723">
    <property type="term" value="F:RNA binding"/>
    <property type="evidence" value="ECO:0007669"/>
    <property type="project" value="InterPro"/>
</dbReference>
<dbReference type="Proteomes" id="UP000639772">
    <property type="component" value="Chromosome 10"/>
</dbReference>
<evidence type="ECO:0000313" key="7">
    <source>
        <dbReference type="Proteomes" id="UP000639772"/>
    </source>
</evidence>
<dbReference type="Gene3D" id="3.30.70.660">
    <property type="entry name" value="Pseudouridine synthase I, catalytic domain, C-terminal subdomain"/>
    <property type="match status" value="1"/>
</dbReference>
<comment type="similarity">
    <text evidence="1 4">Belongs to the tRNA pseudouridine synthase TruA family.</text>
</comment>
<dbReference type="AlphaFoldDB" id="A0A835UKY8"/>
<protein>
    <recommendedName>
        <fullName evidence="4">tRNA pseudouridine synthase</fullName>
        <ecNumber evidence="4">5.4.99.12</ecNumber>
    </recommendedName>
</protein>
<proteinExistence type="inferred from homology"/>
<feature type="domain" description="Pseudouridine synthase I TruA alpha/beta" evidence="5">
    <location>
        <begin position="39"/>
        <end position="106"/>
    </location>
</feature>
<dbReference type="InterPro" id="IPR020103">
    <property type="entry name" value="PsdUridine_synth_cat_dom_sf"/>
</dbReference>
<accession>A0A835UKY8</accession>
<dbReference type="PANTHER" id="PTHR11142">
    <property type="entry name" value="PSEUDOURIDYLATE SYNTHASE"/>
    <property type="match status" value="1"/>
</dbReference>
<evidence type="ECO:0000256" key="4">
    <source>
        <dbReference type="RuleBase" id="RU003792"/>
    </source>
</evidence>
<comment type="catalytic activity">
    <reaction evidence="4">
        <text>uridine(38/39/40) in tRNA = pseudouridine(38/39/40) in tRNA</text>
        <dbReference type="Rhea" id="RHEA:22376"/>
        <dbReference type="Rhea" id="RHEA-COMP:10085"/>
        <dbReference type="Rhea" id="RHEA-COMP:10087"/>
        <dbReference type="ChEBI" id="CHEBI:65314"/>
        <dbReference type="ChEBI" id="CHEBI:65315"/>
        <dbReference type="EC" id="5.4.99.12"/>
    </reaction>
</comment>
<keyword evidence="2 4" id="KW-0819">tRNA processing</keyword>
<evidence type="ECO:0000256" key="3">
    <source>
        <dbReference type="ARBA" id="ARBA00023235"/>
    </source>
</evidence>
<dbReference type="Pfam" id="PF01416">
    <property type="entry name" value="PseudoU_synth_1"/>
    <property type="match status" value="1"/>
</dbReference>
<sequence length="117" mass="12979">MKAIMLGLIDLEYNGFYAIEFKGRDSHSCSNRTFNKTGEELRVMCVELVANRFLRKMVRVLVSTAIREAAAGAGDDALINLMDASCRRATAPPAPPYGLCLVDVGYAEFDRQNLFIL</sequence>
<name>A0A835UKY8_VANPL</name>
<evidence type="ECO:0000259" key="5">
    <source>
        <dbReference type="Pfam" id="PF01416"/>
    </source>
</evidence>
<dbReference type="PANTHER" id="PTHR11142:SF10">
    <property type="entry name" value="TRNA PSEUDOURIDINE SYNTHASE"/>
    <property type="match status" value="1"/>
</dbReference>
<evidence type="ECO:0000256" key="2">
    <source>
        <dbReference type="ARBA" id="ARBA00022694"/>
    </source>
</evidence>
<dbReference type="GO" id="GO:0031119">
    <property type="term" value="P:tRNA pseudouridine synthesis"/>
    <property type="evidence" value="ECO:0007669"/>
    <property type="project" value="TreeGrafter"/>
</dbReference>
<dbReference type="GO" id="GO:0160147">
    <property type="term" value="F:tRNA pseudouridine(38-40) synthase activity"/>
    <property type="evidence" value="ECO:0007669"/>
    <property type="project" value="UniProtKB-EC"/>
</dbReference>
<organism evidence="6 7">
    <name type="scientific">Vanilla planifolia</name>
    <name type="common">Vanilla</name>
    <dbReference type="NCBI Taxonomy" id="51239"/>
    <lineage>
        <taxon>Eukaryota</taxon>
        <taxon>Viridiplantae</taxon>
        <taxon>Streptophyta</taxon>
        <taxon>Embryophyta</taxon>
        <taxon>Tracheophyta</taxon>
        <taxon>Spermatophyta</taxon>
        <taxon>Magnoliopsida</taxon>
        <taxon>Liliopsida</taxon>
        <taxon>Asparagales</taxon>
        <taxon>Orchidaceae</taxon>
        <taxon>Vanilloideae</taxon>
        <taxon>Vanilleae</taxon>
        <taxon>Vanilla</taxon>
    </lineage>
</organism>
<dbReference type="EMBL" id="JADCNM010000010">
    <property type="protein sequence ID" value="KAG0465293.1"/>
    <property type="molecule type" value="Genomic_DNA"/>
</dbReference>
<gene>
    <name evidence="6" type="ORF">HPP92_019457</name>
</gene>
<evidence type="ECO:0000313" key="6">
    <source>
        <dbReference type="EMBL" id="KAG0465293.1"/>
    </source>
</evidence>
<dbReference type="SUPFAM" id="SSF55120">
    <property type="entry name" value="Pseudouridine synthase"/>
    <property type="match status" value="1"/>
</dbReference>
<dbReference type="InterPro" id="IPR020097">
    <property type="entry name" value="PsdUridine_synth_TruA_a/b_dom"/>
</dbReference>
<evidence type="ECO:0000256" key="1">
    <source>
        <dbReference type="ARBA" id="ARBA00009375"/>
    </source>
</evidence>
<dbReference type="EC" id="5.4.99.12" evidence="4"/>
<dbReference type="InterPro" id="IPR001406">
    <property type="entry name" value="PsdUridine_synth_TruA"/>
</dbReference>
<comment type="caution">
    <text evidence="6">The sequence shown here is derived from an EMBL/GenBank/DDBJ whole genome shotgun (WGS) entry which is preliminary data.</text>
</comment>
<dbReference type="OrthoDB" id="271910at2759"/>
<dbReference type="InterPro" id="IPR020095">
    <property type="entry name" value="PsdUridine_synth_TruA_C"/>
</dbReference>
<reference evidence="6 7" key="1">
    <citation type="journal article" date="2020" name="Nat. Food">
        <title>A phased Vanilla planifolia genome enables genetic improvement of flavour and production.</title>
        <authorList>
            <person name="Hasing T."/>
            <person name="Tang H."/>
            <person name="Brym M."/>
            <person name="Khazi F."/>
            <person name="Huang T."/>
            <person name="Chambers A.H."/>
        </authorList>
    </citation>
    <scope>NUCLEOTIDE SEQUENCE [LARGE SCALE GENOMIC DNA]</scope>
    <source>
        <tissue evidence="6">Leaf</tissue>
    </source>
</reference>
<keyword evidence="3 4" id="KW-0413">Isomerase</keyword>